<organism evidence="1 2">
    <name type="scientific">Streptomyces inhibens</name>
    <dbReference type="NCBI Taxonomy" id="2293571"/>
    <lineage>
        <taxon>Bacteria</taxon>
        <taxon>Bacillati</taxon>
        <taxon>Actinomycetota</taxon>
        <taxon>Actinomycetes</taxon>
        <taxon>Kitasatosporales</taxon>
        <taxon>Streptomycetaceae</taxon>
        <taxon>Streptomyces</taxon>
    </lineage>
</organism>
<sequence>MATARGNGHQPREVDDVPQTIASLAVLLVRLLLPARGRHRSAGSLHAVRCEEAVTLVLPCVPAGRAGLLRGEDAALIRPYVLTPGERQERRLQYGRRQRALWFAAHGGDAGPGWIPGVEVAG</sequence>
<name>A0A371Q9I7_STRIH</name>
<gene>
    <name evidence="1" type="ORF">DY245_04970</name>
</gene>
<evidence type="ECO:0000313" key="2">
    <source>
        <dbReference type="Proteomes" id="UP000262477"/>
    </source>
</evidence>
<evidence type="ECO:0000313" key="1">
    <source>
        <dbReference type="EMBL" id="REK91375.1"/>
    </source>
</evidence>
<reference evidence="1 2" key="1">
    <citation type="submission" date="2018-08" db="EMBL/GenBank/DDBJ databases">
        <title>Streptomyces NEAU-D10 sp. nov., a novel Actinomycete isolated from soil.</title>
        <authorList>
            <person name="Jin L."/>
        </authorList>
    </citation>
    <scope>NUCLEOTIDE SEQUENCE [LARGE SCALE GENOMIC DNA]</scope>
    <source>
        <strain evidence="1 2">NEAU-D10</strain>
    </source>
</reference>
<dbReference type="EMBL" id="QUAC01000029">
    <property type="protein sequence ID" value="REK91375.1"/>
    <property type="molecule type" value="Genomic_DNA"/>
</dbReference>
<comment type="caution">
    <text evidence="1">The sequence shown here is derived from an EMBL/GenBank/DDBJ whole genome shotgun (WGS) entry which is preliminary data.</text>
</comment>
<accession>A0A371Q9I7</accession>
<dbReference type="AlphaFoldDB" id="A0A371Q9I7"/>
<dbReference type="Proteomes" id="UP000262477">
    <property type="component" value="Unassembled WGS sequence"/>
</dbReference>
<keyword evidence="2" id="KW-1185">Reference proteome</keyword>
<proteinExistence type="predicted"/>
<protein>
    <submittedName>
        <fullName evidence="1">Uncharacterized protein</fullName>
    </submittedName>
</protein>